<dbReference type="PANTHER" id="PTHR34448">
    <property type="entry name" value="AMINOPEPTIDASE"/>
    <property type="match status" value="1"/>
</dbReference>
<evidence type="ECO:0000256" key="2">
    <source>
        <dbReference type="ARBA" id="ARBA00001946"/>
    </source>
</evidence>
<evidence type="ECO:0000256" key="9">
    <source>
        <dbReference type="ARBA" id="ARBA00023049"/>
    </source>
</evidence>
<proteinExistence type="inferred from homology"/>
<comment type="caution">
    <text evidence="10">The sequence shown here is derived from an EMBL/GenBank/DDBJ whole genome shotgun (WGS) entry which is preliminary data.</text>
</comment>
<dbReference type="InterPro" id="IPR052170">
    <property type="entry name" value="M29_Exopeptidase"/>
</dbReference>
<keyword evidence="7" id="KW-0479">Metal-binding</keyword>
<protein>
    <submittedName>
        <fullName evidence="10">Aminopeptidase</fullName>
    </submittedName>
</protein>
<dbReference type="InterPro" id="IPR035097">
    <property type="entry name" value="M29_N-terminal"/>
</dbReference>
<sequence>MGLFEQNLEKYADLAVRVGINIQKGQTLVINAPTNNMGFVRLVAKKAYEAGAKNVHVEWNDEQLTLLKYTLAPDEAFTEFPLWKAKGYEEMAENGAAFMSIVATNPDLLKEVNPERIASANKAAGKAMEKYRNYAQADKISWCVIAAPSKEWAQKVFDGIAEEESVKKLWEAIFMATRANLEDPVAAWRDHCDNLMSKVDYLNNKKYTKLHYQAPGTDLTIELPEKHLWVGGGGTNETGIPFVANMPTEEVFTLPKKDGVNGFVTSTKPLNYSGNVIDGFRLTFENGKIIDFSAETGYEMLKRLIETDEGSHYLGEVALVPHDSPISNSNIIFYNTLFDENASSHLAIGNAYSFNIEGGKTMSKEELKQNGHNSSLTHVDFMIGSKDMNIDGITKEGAREPLFRNGNWAF</sequence>
<keyword evidence="11" id="KW-1185">Reference proteome</keyword>
<dbReference type="OrthoDB" id="9803993at2"/>
<evidence type="ECO:0000256" key="8">
    <source>
        <dbReference type="ARBA" id="ARBA00022801"/>
    </source>
</evidence>
<comment type="cofactor">
    <cofactor evidence="3">
        <name>Zn(2+)</name>
        <dbReference type="ChEBI" id="CHEBI:29105"/>
    </cofactor>
</comment>
<comment type="cofactor">
    <cofactor evidence="2">
        <name>Mg(2+)</name>
        <dbReference type="ChEBI" id="CHEBI:18420"/>
    </cofactor>
</comment>
<keyword evidence="9" id="KW-0482">Metalloprotease</keyword>
<dbReference type="InterPro" id="IPR000787">
    <property type="entry name" value="Peptidase_M29"/>
</dbReference>
<comment type="cofactor">
    <cofactor evidence="1">
        <name>Co(2+)</name>
        <dbReference type="ChEBI" id="CHEBI:48828"/>
    </cofactor>
</comment>
<evidence type="ECO:0000313" key="11">
    <source>
        <dbReference type="Proteomes" id="UP000179524"/>
    </source>
</evidence>
<dbReference type="Proteomes" id="UP000179524">
    <property type="component" value="Unassembled WGS sequence"/>
</dbReference>
<dbReference type="GO" id="GO:0006508">
    <property type="term" value="P:proteolysis"/>
    <property type="evidence" value="ECO:0007669"/>
    <property type="project" value="UniProtKB-KW"/>
</dbReference>
<evidence type="ECO:0000313" key="10">
    <source>
        <dbReference type="EMBL" id="OIJ13441.1"/>
    </source>
</evidence>
<dbReference type="Gene3D" id="3.40.1830.10">
    <property type="entry name" value="Thermophilic metalloprotease (M29)"/>
    <property type="match status" value="1"/>
</dbReference>
<reference evidence="10 11" key="1">
    <citation type="submission" date="2016-10" db="EMBL/GenBank/DDBJ databases">
        <title>Draft genome sequences of four alkaliphilic bacteria belonging to the Anaerobacillus genus.</title>
        <authorList>
            <person name="Bassil N.M."/>
            <person name="Lloyd J.R."/>
        </authorList>
    </citation>
    <scope>NUCLEOTIDE SEQUENCE [LARGE SCALE GENOMIC DNA]</scope>
    <source>
        <strain evidence="10 11">DSM 18345</strain>
    </source>
</reference>
<dbReference type="EMBL" id="MLQR01000028">
    <property type="protein sequence ID" value="OIJ13441.1"/>
    <property type="molecule type" value="Genomic_DNA"/>
</dbReference>
<evidence type="ECO:0000256" key="6">
    <source>
        <dbReference type="ARBA" id="ARBA00022670"/>
    </source>
</evidence>
<dbReference type="SUPFAM" id="SSF144052">
    <property type="entry name" value="Thermophilic metalloprotease-like"/>
    <property type="match status" value="1"/>
</dbReference>
<dbReference type="GO" id="GO:0008237">
    <property type="term" value="F:metallopeptidase activity"/>
    <property type="evidence" value="ECO:0007669"/>
    <property type="project" value="UniProtKB-KW"/>
</dbReference>
<keyword evidence="5 10" id="KW-0031">Aminopeptidase</keyword>
<dbReference type="AlphaFoldDB" id="A0A1S2LLV5"/>
<evidence type="ECO:0000256" key="4">
    <source>
        <dbReference type="ARBA" id="ARBA00008236"/>
    </source>
</evidence>
<dbReference type="Pfam" id="PF02073">
    <property type="entry name" value="Peptidase_M29"/>
    <property type="match status" value="1"/>
</dbReference>
<keyword evidence="8" id="KW-0378">Hydrolase</keyword>
<accession>A0A1S2LLV5</accession>
<dbReference type="GO" id="GO:0046872">
    <property type="term" value="F:metal ion binding"/>
    <property type="evidence" value="ECO:0007669"/>
    <property type="project" value="UniProtKB-KW"/>
</dbReference>
<organism evidence="10 11">
    <name type="scientific">Anaerobacillus alkalilacustris</name>
    <dbReference type="NCBI Taxonomy" id="393763"/>
    <lineage>
        <taxon>Bacteria</taxon>
        <taxon>Bacillati</taxon>
        <taxon>Bacillota</taxon>
        <taxon>Bacilli</taxon>
        <taxon>Bacillales</taxon>
        <taxon>Bacillaceae</taxon>
        <taxon>Anaerobacillus</taxon>
    </lineage>
</organism>
<name>A0A1S2LLV5_9BACI</name>
<dbReference type="GO" id="GO:0004177">
    <property type="term" value="F:aminopeptidase activity"/>
    <property type="evidence" value="ECO:0007669"/>
    <property type="project" value="UniProtKB-KW"/>
</dbReference>
<comment type="similarity">
    <text evidence="4">Belongs to the peptidase M29 family.</text>
</comment>
<dbReference type="PANTHER" id="PTHR34448:SF3">
    <property type="entry name" value="AMINOPEPTIDASE AMPS"/>
    <property type="match status" value="1"/>
</dbReference>
<dbReference type="PRINTS" id="PR00919">
    <property type="entry name" value="THERMOPTASE"/>
</dbReference>
<evidence type="ECO:0000256" key="7">
    <source>
        <dbReference type="ARBA" id="ARBA00022723"/>
    </source>
</evidence>
<evidence type="ECO:0000256" key="1">
    <source>
        <dbReference type="ARBA" id="ARBA00001941"/>
    </source>
</evidence>
<keyword evidence="6" id="KW-0645">Protease</keyword>
<evidence type="ECO:0000256" key="3">
    <source>
        <dbReference type="ARBA" id="ARBA00001947"/>
    </source>
</evidence>
<dbReference type="RefSeq" id="WP_071309590.1">
    <property type="nucleotide sequence ID" value="NZ_MLQR01000028.1"/>
</dbReference>
<gene>
    <name evidence="10" type="ORF">BKP37_10745</name>
</gene>
<evidence type="ECO:0000256" key="5">
    <source>
        <dbReference type="ARBA" id="ARBA00022438"/>
    </source>
</evidence>